<comment type="caution">
    <text evidence="1">The sequence shown here is derived from an EMBL/GenBank/DDBJ whole genome shotgun (WGS) entry which is preliminary data.</text>
</comment>
<keyword evidence="2" id="KW-1185">Reference proteome</keyword>
<name>A0ACC2ZRU3_9EURO</name>
<dbReference type="Proteomes" id="UP001172386">
    <property type="component" value="Unassembled WGS sequence"/>
</dbReference>
<sequence>MSSFTKPALIHQGDWDAESDAHPAMKWMHEYTDEFDKGNFQEIWGQYQTSDFTYAKPNGQIFPSGKASWDQVAEDYSFFTKYHHEPYFFVCWERQQGDGWEMLGNAWLFANLPNGNGSGIKDGKGREWEIKVPAGFHFVYMKDSSAKHGGINLATTSVTSDTGPVVVELLKRGVMKPSDLGI</sequence>
<proteinExistence type="predicted"/>
<protein>
    <submittedName>
        <fullName evidence="1">Uncharacterized protein</fullName>
    </submittedName>
</protein>
<evidence type="ECO:0000313" key="2">
    <source>
        <dbReference type="Proteomes" id="UP001172386"/>
    </source>
</evidence>
<organism evidence="1 2">
    <name type="scientific">Neophaeococcomyces mojaviensis</name>
    <dbReference type="NCBI Taxonomy" id="3383035"/>
    <lineage>
        <taxon>Eukaryota</taxon>
        <taxon>Fungi</taxon>
        <taxon>Dikarya</taxon>
        <taxon>Ascomycota</taxon>
        <taxon>Pezizomycotina</taxon>
        <taxon>Eurotiomycetes</taxon>
        <taxon>Chaetothyriomycetidae</taxon>
        <taxon>Chaetothyriales</taxon>
        <taxon>Chaetothyriales incertae sedis</taxon>
        <taxon>Neophaeococcomyces</taxon>
    </lineage>
</organism>
<accession>A0ACC2ZRU3</accession>
<evidence type="ECO:0000313" key="1">
    <source>
        <dbReference type="EMBL" id="KAJ9650246.1"/>
    </source>
</evidence>
<gene>
    <name evidence="1" type="ORF">H2198_010434</name>
</gene>
<reference evidence="1" key="1">
    <citation type="submission" date="2022-10" db="EMBL/GenBank/DDBJ databases">
        <title>Culturing micro-colonial fungi from biological soil crusts in the Mojave desert and describing Neophaeococcomyces mojavensis, and introducing the new genera and species Taxawa tesnikishii.</title>
        <authorList>
            <person name="Kurbessoian T."/>
            <person name="Stajich J.E."/>
        </authorList>
    </citation>
    <scope>NUCLEOTIDE SEQUENCE</scope>
    <source>
        <strain evidence="1">JES_112</strain>
    </source>
</reference>
<dbReference type="EMBL" id="JAPDRQ010000364">
    <property type="protein sequence ID" value="KAJ9650246.1"/>
    <property type="molecule type" value="Genomic_DNA"/>
</dbReference>